<feature type="binding site" description="covalent" evidence="9">
    <location>
        <position position="155"/>
    </location>
    <ligand>
        <name>heme</name>
        <dbReference type="ChEBI" id="CHEBI:30413"/>
        <label>2</label>
    </ligand>
</feature>
<dbReference type="GO" id="GO:0019684">
    <property type="term" value="P:photosynthesis, light reaction"/>
    <property type="evidence" value="ECO:0007669"/>
    <property type="project" value="InterPro"/>
</dbReference>
<feature type="binding site" description="covalent" evidence="9">
    <location>
        <position position="158"/>
    </location>
    <ligand>
        <name>heme</name>
        <dbReference type="ChEBI" id="CHEBI:30413"/>
        <label>2</label>
    </ligand>
</feature>
<feature type="binding site" description="covalent" evidence="9">
    <location>
        <position position="113"/>
    </location>
    <ligand>
        <name>heme</name>
        <dbReference type="ChEBI" id="CHEBI:30413"/>
        <label>1</label>
    </ligand>
</feature>
<keyword evidence="5 9" id="KW-0349">Heme</keyword>
<evidence type="ECO:0000256" key="3">
    <source>
        <dbReference type="ARBA" id="ARBA00022448"/>
    </source>
</evidence>
<dbReference type="NCBIfam" id="NF040706">
    <property type="entry name" value="photo_cyt_PufC"/>
    <property type="match status" value="1"/>
</dbReference>
<keyword evidence="7" id="KW-0249">Electron transport</keyword>
<dbReference type="InterPro" id="IPR023119">
    <property type="entry name" value="Multihaem_cyt_PRC_cyt_su-like"/>
</dbReference>
<evidence type="ECO:0000256" key="9">
    <source>
        <dbReference type="PIRSR" id="PIRSR000017-1"/>
    </source>
</evidence>
<dbReference type="GO" id="GO:0009055">
    <property type="term" value="F:electron transfer activity"/>
    <property type="evidence" value="ECO:0007669"/>
    <property type="project" value="InterPro"/>
</dbReference>
<protein>
    <recommendedName>
        <fullName evidence="2">Photosynthetic reaction center cytochrome c subunit</fullName>
    </recommendedName>
</protein>
<comment type="PTM">
    <text evidence="9">Binds 4 heme groups per subunit.</text>
</comment>
<accession>A0A212S0E6</accession>
<feature type="binding site" description="covalent" evidence="9">
    <location>
        <position position="110"/>
    </location>
    <ligand>
        <name>heme</name>
        <dbReference type="ChEBI" id="CHEBI:30413"/>
        <label>1</label>
    </ligand>
</feature>
<feature type="binding site" description="axial binding residue" evidence="10">
    <location>
        <position position="255"/>
    </location>
    <ligand>
        <name>heme</name>
        <dbReference type="ChEBI" id="CHEBI:30413"/>
        <label>3</label>
    </ligand>
    <ligandPart>
        <name>Fe</name>
        <dbReference type="ChEBI" id="CHEBI:18248"/>
    </ligandPart>
</feature>
<feature type="binding site" description="axial binding residue" evidence="10">
    <location>
        <position position="97"/>
    </location>
    <ligand>
        <name>heme</name>
        <dbReference type="ChEBI" id="CHEBI:30413"/>
        <label>1</label>
    </ligand>
    <ligandPart>
        <name>Fe</name>
        <dbReference type="ChEBI" id="CHEBI:18248"/>
    </ligandPart>
</feature>
<keyword evidence="8 10" id="KW-0408">Iron</keyword>
<dbReference type="GO" id="GO:0030077">
    <property type="term" value="C:plasma membrane light-harvesting complex"/>
    <property type="evidence" value="ECO:0007669"/>
    <property type="project" value="InterPro"/>
</dbReference>
<dbReference type="InterPro" id="IPR036280">
    <property type="entry name" value="Multihaem_cyt_sf"/>
</dbReference>
<evidence type="ECO:0000256" key="10">
    <source>
        <dbReference type="PIRSR" id="PIRSR000017-2"/>
    </source>
</evidence>
<reference evidence="12" key="1">
    <citation type="submission" date="2017-06" db="EMBL/GenBank/DDBJ databases">
        <authorList>
            <person name="Varghese N."/>
            <person name="Submissions S."/>
        </authorList>
    </citation>
    <scope>NUCLEOTIDE SEQUENCE [LARGE SCALE GENOMIC DNA]</scope>
    <source>
        <strain evidence="12">DSM 137</strain>
    </source>
</reference>
<dbReference type="GO" id="GO:0005506">
    <property type="term" value="F:iron ion binding"/>
    <property type="evidence" value="ECO:0007669"/>
    <property type="project" value="InterPro"/>
</dbReference>
<dbReference type="PIRSF" id="PIRSF000017">
    <property type="entry name" value="RC_cytochrome"/>
    <property type="match status" value="1"/>
</dbReference>
<feature type="binding site" description="covalent" evidence="9">
    <location>
        <position position="254"/>
    </location>
    <ligand>
        <name>heme</name>
        <dbReference type="ChEBI" id="CHEBI:30413"/>
        <label>3</label>
    </ligand>
</feature>
<dbReference type="SUPFAM" id="SSF48695">
    <property type="entry name" value="Multiheme cytochromes"/>
    <property type="match status" value="1"/>
</dbReference>
<feature type="binding site" description="axial binding residue" evidence="10">
    <location>
        <position position="133"/>
    </location>
    <ligand>
        <name>heme</name>
        <dbReference type="ChEBI" id="CHEBI:30413"/>
        <label>2</label>
    </ligand>
    <ligandPart>
        <name>Fe</name>
        <dbReference type="ChEBI" id="CHEBI:18248"/>
    </ligandPart>
</feature>
<feature type="binding site" description="axial binding residue" evidence="10">
    <location>
        <position position="114"/>
    </location>
    <ligand>
        <name>heme</name>
        <dbReference type="ChEBI" id="CHEBI:30413"/>
        <label>1</label>
    </ligand>
    <ligandPart>
        <name>Fe</name>
        <dbReference type="ChEBI" id="CHEBI:18248"/>
    </ligandPart>
</feature>
<evidence type="ECO:0000256" key="4">
    <source>
        <dbReference type="ARBA" id="ARBA00022531"/>
    </source>
</evidence>
<feature type="binding site" description="covalent" evidence="9">
    <location>
        <position position="311"/>
    </location>
    <ligand>
        <name>heme</name>
        <dbReference type="ChEBI" id="CHEBI:30413"/>
        <label>4</label>
    </ligand>
</feature>
<evidence type="ECO:0000256" key="8">
    <source>
        <dbReference type="ARBA" id="ARBA00023004"/>
    </source>
</evidence>
<evidence type="ECO:0000313" key="12">
    <source>
        <dbReference type="Proteomes" id="UP000198418"/>
    </source>
</evidence>
<name>A0A212S0E6_RHOAC</name>
<dbReference type="GO" id="GO:0020037">
    <property type="term" value="F:heme binding"/>
    <property type="evidence" value="ECO:0007669"/>
    <property type="project" value="InterPro"/>
</dbReference>
<dbReference type="AlphaFoldDB" id="A0A212S0E6"/>
<keyword evidence="12" id="KW-1185">Reference proteome</keyword>
<feature type="binding site" description="axial binding residue" evidence="10">
    <location>
        <position position="159"/>
    </location>
    <ligand>
        <name>heme</name>
        <dbReference type="ChEBI" id="CHEBI:30413"/>
        <label>2</label>
    </ligand>
    <ligandPart>
        <name>Fe</name>
        <dbReference type="ChEBI" id="CHEBI:18248"/>
    </ligandPart>
</feature>
<keyword evidence="4" id="KW-0602">Photosynthesis</keyword>
<keyword evidence="6 10" id="KW-0479">Metal-binding</keyword>
<gene>
    <name evidence="11" type="ORF">SAMN06265338_11023</name>
</gene>
<feature type="binding site" description="axial binding residue" evidence="10">
    <location>
        <position position="315"/>
    </location>
    <ligand>
        <name>heme</name>
        <dbReference type="ChEBI" id="CHEBI:30413"/>
        <label>4</label>
    </ligand>
    <ligandPart>
        <name>Fe</name>
        <dbReference type="ChEBI" id="CHEBI:18248"/>
    </ligandPart>
</feature>
<evidence type="ECO:0000256" key="2">
    <source>
        <dbReference type="ARBA" id="ARBA00015978"/>
    </source>
</evidence>
<keyword evidence="3" id="KW-0813">Transport</keyword>
<evidence type="ECO:0000256" key="7">
    <source>
        <dbReference type="ARBA" id="ARBA00022982"/>
    </source>
</evidence>
<feature type="binding site" description="covalent" evidence="9">
    <location>
        <position position="251"/>
    </location>
    <ligand>
        <name>heme</name>
        <dbReference type="ChEBI" id="CHEBI:30413"/>
        <label>3</label>
    </ligand>
</feature>
<dbReference type="Proteomes" id="UP000198418">
    <property type="component" value="Unassembled WGS sequence"/>
</dbReference>
<dbReference type="EMBL" id="FYDG01000010">
    <property type="protein sequence ID" value="SNB78559.1"/>
    <property type="molecule type" value="Genomic_DNA"/>
</dbReference>
<dbReference type="RefSeq" id="WP_088521683.1">
    <property type="nucleotide sequence ID" value="NZ_FYDG01000010.1"/>
</dbReference>
<evidence type="ECO:0000256" key="5">
    <source>
        <dbReference type="ARBA" id="ARBA00022617"/>
    </source>
</evidence>
<comment type="function">
    <text evidence="1">The reaction center of purple bacteria contains a tightly bound cytochrome molecule which re-reduces the photo oxidized primary electron donor.</text>
</comment>
<dbReference type="Gene3D" id="1.10.468.10">
    <property type="entry name" value="Photosynthetic Reaction Center, subunit C, domain 2"/>
    <property type="match status" value="2"/>
</dbReference>
<sequence length="340" mass="36337">MKTTALLLGGVATALIGTALIFTPGWNLSKVHTVQTGYRGLSVGEMYTTKSEQLLKAANALPDAIDPAEAGGKKATEVYKNVKVLTDLSAAQFDRVMLGFAAWVGGEQGCNYCHNPENLADDNLYTKKVARSMIQMTRHINKDWQAHVQTTGVTCYTCHRGQPVPKGVWYKGADPKSKGAAATNYGMGHPSSVNGTTAMNTDPFSGILDGKDAIRVQASQALPTGFGAPLQKTEKTYSLMMAFSGGLGVNCTYCHGSRAFTNWTEGSPLRVNAWHGINMVRDLNANFLAPLQADWPANRLGPTGDGPKLYCLTCHQGAPKPLLGAKMAQDWAELGGVSVK</sequence>
<evidence type="ECO:0000256" key="1">
    <source>
        <dbReference type="ARBA" id="ARBA00003196"/>
    </source>
</evidence>
<organism evidence="11 12">
    <name type="scientific">Rhodoblastus acidophilus</name>
    <name type="common">Rhodopseudomonas acidophila</name>
    <dbReference type="NCBI Taxonomy" id="1074"/>
    <lineage>
        <taxon>Bacteria</taxon>
        <taxon>Pseudomonadati</taxon>
        <taxon>Pseudomonadota</taxon>
        <taxon>Alphaproteobacteria</taxon>
        <taxon>Hyphomicrobiales</taxon>
        <taxon>Rhodoblastaceae</taxon>
        <taxon>Rhodoblastus</taxon>
    </lineage>
</organism>
<feature type="binding site" description="covalent" evidence="9">
    <location>
        <position position="314"/>
    </location>
    <ligand>
        <name>heme</name>
        <dbReference type="ChEBI" id="CHEBI:30413"/>
        <label>4</label>
    </ligand>
</feature>
<evidence type="ECO:0000256" key="6">
    <source>
        <dbReference type="ARBA" id="ARBA00022723"/>
    </source>
</evidence>
<feature type="binding site" description="axial binding residue" evidence="10">
    <location>
        <position position="147"/>
    </location>
    <ligand>
        <name>heme</name>
        <dbReference type="ChEBI" id="CHEBI:30413"/>
        <label>4</label>
    </ligand>
    <ligandPart>
        <name>Fe</name>
        <dbReference type="ChEBI" id="CHEBI:18248"/>
    </ligandPart>
</feature>
<dbReference type="CDD" id="cd09224">
    <property type="entry name" value="CytoC_RC"/>
    <property type="match status" value="1"/>
</dbReference>
<dbReference type="OrthoDB" id="9813732at2"/>
<proteinExistence type="predicted"/>
<dbReference type="Pfam" id="PF02276">
    <property type="entry name" value="CytoC_RC"/>
    <property type="match status" value="1"/>
</dbReference>
<dbReference type="InterPro" id="IPR003158">
    <property type="entry name" value="Photosyn_RC_cyt_c-su"/>
</dbReference>
<feature type="binding site" description="axial binding residue" evidence="10">
    <location>
        <position position="240"/>
    </location>
    <ligand>
        <name>heme</name>
        <dbReference type="ChEBI" id="CHEBI:30413"/>
        <label>3</label>
    </ligand>
    <ligandPart>
        <name>Fe</name>
        <dbReference type="ChEBI" id="CHEBI:18248"/>
    </ligandPart>
</feature>
<evidence type="ECO:0000313" key="11">
    <source>
        <dbReference type="EMBL" id="SNB78559.1"/>
    </source>
</evidence>